<comment type="caution">
    <text evidence="3">The sequence shown here is derived from an EMBL/GenBank/DDBJ whole genome shotgun (WGS) entry which is preliminary data.</text>
</comment>
<keyword evidence="1" id="KW-0813">Transport</keyword>
<feature type="transmembrane region" description="Helical" evidence="2">
    <location>
        <begin position="28"/>
        <end position="46"/>
    </location>
</feature>
<feature type="transmembrane region" description="Helical" evidence="2">
    <location>
        <begin position="212"/>
        <end position="234"/>
    </location>
</feature>
<feature type="transmembrane region" description="Helical" evidence="2">
    <location>
        <begin position="327"/>
        <end position="348"/>
    </location>
</feature>
<dbReference type="PANTHER" id="PTHR40033:SF1">
    <property type="entry name" value="CITRATE-SODIUM SYMPORTER"/>
    <property type="match status" value="1"/>
</dbReference>
<feature type="transmembrane region" description="Helical" evidence="2">
    <location>
        <begin position="360"/>
        <end position="379"/>
    </location>
</feature>
<feature type="transmembrane region" description="Helical" evidence="2">
    <location>
        <begin position="178"/>
        <end position="200"/>
    </location>
</feature>
<feature type="transmembrane region" description="Helical" evidence="2">
    <location>
        <begin position="83"/>
        <end position="100"/>
    </location>
</feature>
<keyword evidence="4" id="KW-1185">Reference proteome</keyword>
<evidence type="ECO:0000313" key="3">
    <source>
        <dbReference type="EMBL" id="MFB9761679.1"/>
    </source>
</evidence>
<feature type="transmembrane region" description="Helical" evidence="2">
    <location>
        <begin position="294"/>
        <end position="315"/>
    </location>
</feature>
<keyword evidence="2" id="KW-1133">Transmembrane helix</keyword>
<protein>
    <submittedName>
        <fullName evidence="3">2-hydroxycarboxylate transporter family protein</fullName>
    </submittedName>
</protein>
<comment type="subcellular location">
    <subcellularLocation>
        <location evidence="1">Cell membrane</location>
    </subcellularLocation>
</comment>
<keyword evidence="1" id="KW-1003">Cell membrane</keyword>
<evidence type="ECO:0000313" key="4">
    <source>
        <dbReference type="Proteomes" id="UP001589609"/>
    </source>
</evidence>
<accession>A0ABV5WM55</accession>
<evidence type="ECO:0000256" key="2">
    <source>
        <dbReference type="SAM" id="Phobius"/>
    </source>
</evidence>
<dbReference type="EMBL" id="JBHMAF010000196">
    <property type="protein sequence ID" value="MFB9761679.1"/>
    <property type="molecule type" value="Genomic_DNA"/>
</dbReference>
<feature type="transmembrane region" description="Helical" evidence="2">
    <location>
        <begin position="149"/>
        <end position="172"/>
    </location>
</feature>
<comment type="similarity">
    <text evidence="1">Belongs to the 2-hydroxycarboxylate transporter (2-HCT) (TC 2.A.24) family.</text>
</comment>
<proteinExistence type="inferred from homology"/>
<feature type="transmembrane region" description="Helical" evidence="2">
    <location>
        <begin position="52"/>
        <end position="71"/>
    </location>
</feature>
<keyword evidence="1 2" id="KW-0472">Membrane</keyword>
<dbReference type="InterPro" id="IPR004679">
    <property type="entry name" value="2-OHcarboxylate_transport"/>
</dbReference>
<reference evidence="3 4" key="1">
    <citation type="submission" date="2024-09" db="EMBL/GenBank/DDBJ databases">
        <authorList>
            <person name="Sun Q."/>
            <person name="Mori K."/>
        </authorList>
    </citation>
    <scope>NUCLEOTIDE SEQUENCE [LARGE SCALE GENOMIC DNA]</scope>
    <source>
        <strain evidence="3 4">JCM 11201</strain>
    </source>
</reference>
<sequence>MQPVKKLQTLTYSESKETMFSKIVNTKIGVIPLPLYIVLAAIIYAASVYNQLPADMIGGFAVIMIMGIFLGHVGMRIPVLKDIGGPAILSLFVPSIMLFFNWMNPASMAAVTSLMKTSNFLYLYISCLVAGSILGMNRKVLIQGFMRMFVPLIVGTIAAAVAGVGVGLLFGYEAKETLFFIVVPIIGGGIGEGILPLSIGYSEILNQPAEHFVSHMIPAAVIGNVVAIIGAALMKKLGEKKPELTGNGVLVKTNADRDIQEAKNIDKPVDFSLMGAGLLIACSFFVFGNLAHKFVGVSGAIIMIFTAAAVKYTNIMPAKMEQGAYHLYQFVSKNLTWPLMVGLGLLYIPLDKVVDVVTPAYVVICASVVVAMIGSGYLVGKLMNMYPVDAAIVTGCHSGLGGTGDVAILSASNRMELMPFAQVSTRLGGAGTIVLATLLLQLLS</sequence>
<feature type="transmembrane region" description="Helical" evidence="2">
    <location>
        <begin position="271"/>
        <end position="287"/>
    </location>
</feature>
<dbReference type="PIRSF" id="PIRSF005348">
    <property type="entry name" value="YxkH"/>
    <property type="match status" value="1"/>
</dbReference>
<keyword evidence="2" id="KW-0812">Transmembrane</keyword>
<keyword evidence="1" id="KW-0769">Symport</keyword>
<dbReference type="RefSeq" id="WP_379951823.1">
    <property type="nucleotide sequence ID" value="NZ_JBHMAF010000196.1"/>
</dbReference>
<gene>
    <name evidence="3" type="ORF">ACFFMS_25925</name>
</gene>
<name>A0ABV5WM55_9BACI</name>
<evidence type="ECO:0000256" key="1">
    <source>
        <dbReference type="PIRNR" id="PIRNR005348"/>
    </source>
</evidence>
<dbReference type="Proteomes" id="UP001589609">
    <property type="component" value="Unassembled WGS sequence"/>
</dbReference>
<feature type="transmembrane region" description="Helical" evidence="2">
    <location>
        <begin position="120"/>
        <end position="137"/>
    </location>
</feature>
<dbReference type="PANTHER" id="PTHR40033">
    <property type="entry name" value="NA(+)-MALATE SYMPORTER"/>
    <property type="match status" value="1"/>
</dbReference>
<organism evidence="3 4">
    <name type="scientific">Ectobacillus funiculus</name>
    <dbReference type="NCBI Taxonomy" id="137993"/>
    <lineage>
        <taxon>Bacteria</taxon>
        <taxon>Bacillati</taxon>
        <taxon>Bacillota</taxon>
        <taxon>Bacilli</taxon>
        <taxon>Bacillales</taxon>
        <taxon>Bacillaceae</taxon>
        <taxon>Ectobacillus</taxon>
    </lineage>
</organism>
<dbReference type="Pfam" id="PF03390">
    <property type="entry name" value="2HCT"/>
    <property type="match status" value="1"/>
</dbReference>